<name>A0AAD0W8G2_9NEIS</name>
<dbReference type="AlphaFoldDB" id="A0AAD0W8G2"/>
<sequence>MAGCAANTIPARGIRPPSVCGFEHPAALSKGAELKTTYRRPPWPKSTPSARRVAPSGIFVPPNPISNNCPRRCAGRCPVNHRVKRRSS</sequence>
<accession>A0AAD0W8G2</accession>
<protein>
    <submittedName>
        <fullName evidence="2">Uncharacterized protein</fullName>
    </submittedName>
</protein>
<reference evidence="2 3" key="1">
    <citation type="submission" date="2018-08" db="EMBL/GenBank/DDBJ databases">
        <title>Complete genome sequence of JP2-74.</title>
        <authorList>
            <person name="Wu L."/>
        </authorList>
    </citation>
    <scope>NUCLEOTIDE SEQUENCE [LARGE SCALE GENOMIC DNA]</scope>
    <source>
        <strain evidence="2 3">JP2-74</strain>
    </source>
</reference>
<organism evidence="2 3">
    <name type="scientific">Chromobacterium rhizoryzae</name>
    <dbReference type="NCBI Taxonomy" id="1778675"/>
    <lineage>
        <taxon>Bacteria</taxon>
        <taxon>Pseudomonadati</taxon>
        <taxon>Pseudomonadota</taxon>
        <taxon>Betaproteobacteria</taxon>
        <taxon>Neisseriales</taxon>
        <taxon>Chromobacteriaceae</taxon>
        <taxon>Chromobacterium</taxon>
    </lineage>
</organism>
<proteinExistence type="predicted"/>
<evidence type="ECO:0000313" key="2">
    <source>
        <dbReference type="EMBL" id="AXT46332.1"/>
    </source>
</evidence>
<dbReference type="Proteomes" id="UP000259465">
    <property type="component" value="Chromosome"/>
</dbReference>
<evidence type="ECO:0000313" key="3">
    <source>
        <dbReference type="Proteomes" id="UP000259465"/>
    </source>
</evidence>
<keyword evidence="3" id="KW-1185">Reference proteome</keyword>
<dbReference type="EMBL" id="CP031968">
    <property type="protein sequence ID" value="AXT46332.1"/>
    <property type="molecule type" value="Genomic_DNA"/>
</dbReference>
<dbReference type="KEGG" id="crz:D1345_09095"/>
<gene>
    <name evidence="2" type="ORF">D1345_09095</name>
</gene>
<feature type="region of interest" description="Disordered" evidence="1">
    <location>
        <begin position="33"/>
        <end position="57"/>
    </location>
</feature>
<evidence type="ECO:0000256" key="1">
    <source>
        <dbReference type="SAM" id="MobiDB-lite"/>
    </source>
</evidence>